<dbReference type="PANTHER" id="PTHR11080:SF2">
    <property type="entry name" value="LD05707P"/>
    <property type="match status" value="1"/>
</dbReference>
<evidence type="ECO:0000256" key="7">
    <source>
        <dbReference type="ARBA" id="ARBA00039017"/>
    </source>
</evidence>
<dbReference type="CDD" id="cd00051">
    <property type="entry name" value="EFh"/>
    <property type="match status" value="1"/>
</dbReference>
<dbReference type="EMBL" id="KK852747">
    <property type="protein sequence ID" value="KDR17274.1"/>
    <property type="molecule type" value="Genomic_DNA"/>
</dbReference>
<dbReference type="PANTHER" id="PTHR11080">
    <property type="entry name" value="PYRAZINAMIDASE/NICOTINAMIDASE"/>
    <property type="match status" value="1"/>
</dbReference>
<comment type="similarity">
    <text evidence="1">Belongs to the isochorismatase family.</text>
</comment>
<reference evidence="10 11" key="1">
    <citation type="journal article" date="2014" name="Nat. Commun.">
        <title>Molecular traces of alternative social organization in a termite genome.</title>
        <authorList>
            <person name="Terrapon N."/>
            <person name="Li C."/>
            <person name="Robertson H.M."/>
            <person name="Ji L."/>
            <person name="Meng X."/>
            <person name="Booth W."/>
            <person name="Chen Z."/>
            <person name="Childers C.P."/>
            <person name="Glastad K.M."/>
            <person name="Gokhale K."/>
            <person name="Gowin J."/>
            <person name="Gronenberg W."/>
            <person name="Hermansen R.A."/>
            <person name="Hu H."/>
            <person name="Hunt B.G."/>
            <person name="Huylmans A.K."/>
            <person name="Khalil S.M."/>
            <person name="Mitchell R.D."/>
            <person name="Munoz-Torres M.C."/>
            <person name="Mustard J.A."/>
            <person name="Pan H."/>
            <person name="Reese J.T."/>
            <person name="Scharf M.E."/>
            <person name="Sun F."/>
            <person name="Vogel H."/>
            <person name="Xiao J."/>
            <person name="Yang W."/>
            <person name="Yang Z."/>
            <person name="Yang Z."/>
            <person name="Zhou J."/>
            <person name="Zhu J."/>
            <person name="Brent C.S."/>
            <person name="Elsik C.G."/>
            <person name="Goodisman M.A."/>
            <person name="Liberles D.A."/>
            <person name="Roe R.M."/>
            <person name="Vargo E.L."/>
            <person name="Vilcinskas A."/>
            <person name="Wang J."/>
            <person name="Bornberg-Bauer E."/>
            <person name="Korb J."/>
            <person name="Zhang G."/>
            <person name="Liebig J."/>
        </authorList>
    </citation>
    <scope>NUCLEOTIDE SEQUENCE [LARGE SCALE GENOMIC DNA]</scope>
    <source>
        <tissue evidence="10">Whole organism</tissue>
    </source>
</reference>
<dbReference type="SMART" id="SM00054">
    <property type="entry name" value="EFh"/>
    <property type="match status" value="2"/>
</dbReference>
<dbReference type="InterPro" id="IPR052347">
    <property type="entry name" value="Isochorismatase_Nicotinamidase"/>
</dbReference>
<evidence type="ECO:0000313" key="11">
    <source>
        <dbReference type="Proteomes" id="UP000027135"/>
    </source>
</evidence>
<dbReference type="Gene3D" id="1.10.238.10">
    <property type="entry name" value="EF-hand"/>
    <property type="match status" value="1"/>
</dbReference>
<dbReference type="OMA" id="YDVPHER"/>
<evidence type="ECO:0000313" key="10">
    <source>
        <dbReference type="EMBL" id="KDR17274.1"/>
    </source>
</evidence>
<evidence type="ECO:0000256" key="4">
    <source>
        <dbReference type="ARBA" id="ARBA00022801"/>
    </source>
</evidence>
<dbReference type="Proteomes" id="UP000027135">
    <property type="component" value="Unassembled WGS sequence"/>
</dbReference>
<evidence type="ECO:0000256" key="1">
    <source>
        <dbReference type="ARBA" id="ARBA00006336"/>
    </source>
</evidence>
<evidence type="ECO:0000256" key="3">
    <source>
        <dbReference type="ARBA" id="ARBA00022723"/>
    </source>
</evidence>
<dbReference type="Gene3D" id="3.40.50.850">
    <property type="entry name" value="Isochorismatase-like"/>
    <property type="match status" value="1"/>
</dbReference>
<gene>
    <name evidence="10" type="ORF">L798_08840</name>
</gene>
<dbReference type="InterPro" id="IPR002048">
    <property type="entry name" value="EF_hand_dom"/>
</dbReference>
<dbReference type="Pfam" id="PF13499">
    <property type="entry name" value="EF-hand_7"/>
    <property type="match status" value="1"/>
</dbReference>
<dbReference type="PROSITE" id="PS00018">
    <property type="entry name" value="EF_HAND_1"/>
    <property type="match status" value="2"/>
</dbReference>
<evidence type="ECO:0000259" key="9">
    <source>
        <dbReference type="PROSITE" id="PS50222"/>
    </source>
</evidence>
<dbReference type="AlphaFoldDB" id="A0A067R2Y1"/>
<evidence type="ECO:0000256" key="5">
    <source>
        <dbReference type="ARBA" id="ARBA00022837"/>
    </source>
</evidence>
<name>A0A067R2Y1_ZOONE</name>
<sequence length="360" mass="40977">MENERSDSGDVTAETYWFDRYNTEETFDMDACFRAFDKDGDGYLNFSEFHSVCRALFRNDKGKIYSMEPKKLQDVLSVFDRNKDGQIDREEFAFCWNNWIKKIVRPVSVFLVVDVQNDFISGTLNISHCSARQNGAEVVEPINRLLETVEFDAVFYSLDWHPSDHVSFIDNLPQRKLHESSPVSTEEAKTYDTVVFEGPPPMKQRLWPRHCVQDSWGAELHKDLKIVEKSIKVCKGTNPEVDSYSVFWDNKKLTETTLVSQLQEKNATDIYICGLAYDVCVGATAADALAIGYRTILIDDCSRGVDLKDIEKTKNTVTSNNGVIVDSSQVKAMVEGRDRRPELGYKLAMELKGAISHKST</sequence>
<dbReference type="InterPro" id="IPR036380">
    <property type="entry name" value="Isochorismatase-like_sf"/>
</dbReference>
<evidence type="ECO:0000256" key="8">
    <source>
        <dbReference type="ARBA" id="ARBA00043224"/>
    </source>
</evidence>
<keyword evidence="5" id="KW-0106">Calcium</keyword>
<keyword evidence="11" id="KW-1185">Reference proteome</keyword>
<dbReference type="OrthoDB" id="167809at2759"/>
<dbReference type="PROSITE" id="PS50222">
    <property type="entry name" value="EF_HAND_2"/>
    <property type="match status" value="2"/>
</dbReference>
<keyword evidence="4" id="KW-0378">Hydrolase</keyword>
<evidence type="ECO:0000256" key="2">
    <source>
        <dbReference type="ARBA" id="ARBA00022642"/>
    </source>
</evidence>
<dbReference type="InParanoid" id="A0A067R2Y1"/>
<dbReference type="InterPro" id="IPR018247">
    <property type="entry name" value="EF_Hand_1_Ca_BS"/>
</dbReference>
<dbReference type="GO" id="GO:0019363">
    <property type="term" value="P:pyridine nucleotide biosynthetic process"/>
    <property type="evidence" value="ECO:0007669"/>
    <property type="project" value="UniProtKB-KW"/>
</dbReference>
<dbReference type="GO" id="GO:0005509">
    <property type="term" value="F:calcium ion binding"/>
    <property type="evidence" value="ECO:0007669"/>
    <property type="project" value="InterPro"/>
</dbReference>
<dbReference type="GO" id="GO:0008936">
    <property type="term" value="F:nicotinamidase activity"/>
    <property type="evidence" value="ECO:0007669"/>
    <property type="project" value="UniProtKB-EC"/>
</dbReference>
<keyword evidence="3" id="KW-0479">Metal-binding</keyword>
<dbReference type="eggNOG" id="KOG4003">
    <property type="taxonomic scope" value="Eukaryota"/>
</dbReference>
<feature type="domain" description="EF-hand" evidence="9">
    <location>
        <begin position="24"/>
        <end position="59"/>
    </location>
</feature>
<dbReference type="SUPFAM" id="SSF47473">
    <property type="entry name" value="EF-hand"/>
    <property type="match status" value="1"/>
</dbReference>
<proteinExistence type="inferred from homology"/>
<comment type="pathway">
    <text evidence="6">Cofactor biosynthesis; nicotinate biosynthesis; nicotinate from nicotinamide: step 1/1.</text>
</comment>
<dbReference type="EC" id="3.5.1.19" evidence="7"/>
<accession>A0A067R2Y1</accession>
<dbReference type="FunCoup" id="A0A067R2Y1">
    <property type="interactions" value="10"/>
</dbReference>
<dbReference type="CDD" id="cd01011">
    <property type="entry name" value="nicotinamidase"/>
    <property type="match status" value="1"/>
</dbReference>
<feature type="domain" description="EF-hand" evidence="9">
    <location>
        <begin position="67"/>
        <end position="102"/>
    </location>
</feature>
<organism evidence="10 11">
    <name type="scientific">Zootermopsis nevadensis</name>
    <name type="common">Dampwood termite</name>
    <dbReference type="NCBI Taxonomy" id="136037"/>
    <lineage>
        <taxon>Eukaryota</taxon>
        <taxon>Metazoa</taxon>
        <taxon>Ecdysozoa</taxon>
        <taxon>Arthropoda</taxon>
        <taxon>Hexapoda</taxon>
        <taxon>Insecta</taxon>
        <taxon>Pterygota</taxon>
        <taxon>Neoptera</taxon>
        <taxon>Polyneoptera</taxon>
        <taxon>Dictyoptera</taxon>
        <taxon>Blattodea</taxon>
        <taxon>Blattoidea</taxon>
        <taxon>Termitoidae</taxon>
        <taxon>Termopsidae</taxon>
        <taxon>Zootermopsis</taxon>
    </lineage>
</organism>
<evidence type="ECO:0000256" key="6">
    <source>
        <dbReference type="ARBA" id="ARBA00037900"/>
    </source>
</evidence>
<dbReference type="Pfam" id="PF00857">
    <property type="entry name" value="Isochorismatase"/>
    <property type="match status" value="1"/>
</dbReference>
<dbReference type="STRING" id="136037.A0A067R2Y1"/>
<dbReference type="SUPFAM" id="SSF52499">
    <property type="entry name" value="Isochorismatase-like hydrolases"/>
    <property type="match status" value="1"/>
</dbReference>
<protein>
    <recommendedName>
        <fullName evidence="7">nicotinamidase</fullName>
        <ecNumber evidence="7">3.5.1.19</ecNumber>
    </recommendedName>
    <alternativeName>
        <fullName evidence="8">Nicotinamide deamidase</fullName>
    </alternativeName>
</protein>
<dbReference type="InterPro" id="IPR000868">
    <property type="entry name" value="Isochorismatase-like_dom"/>
</dbReference>
<keyword evidence="2" id="KW-0662">Pyridine nucleotide biosynthesis</keyword>
<dbReference type="InterPro" id="IPR011992">
    <property type="entry name" value="EF-hand-dom_pair"/>
</dbReference>